<gene>
    <name evidence="3" type="ORF">CC85DRAFT_329138</name>
</gene>
<sequence length="176" mass="17727">MRLLALAITLAALAPALAAPRKATKSCPSPTSLSPSPTSPSTPTSPSSTPSSSSSLIENTWGTGFIDRADFIAGDYVNGSEYLSWAWALIYRPADNGTFCLSTYADPPGALVAYIADSGGSSAALAAGPGTRVGAACVAGVDESCVDFWAQAGNLTAVGKRTHCFARGDASHGPGA</sequence>
<dbReference type="RefSeq" id="XP_018277896.1">
    <property type="nucleotide sequence ID" value="XM_018426766.1"/>
</dbReference>
<dbReference type="Proteomes" id="UP000053611">
    <property type="component" value="Unassembled WGS sequence"/>
</dbReference>
<evidence type="ECO:0000256" key="2">
    <source>
        <dbReference type="SAM" id="SignalP"/>
    </source>
</evidence>
<feature type="compositionally biased region" description="Low complexity" evidence="1">
    <location>
        <begin position="28"/>
        <end position="56"/>
    </location>
</feature>
<keyword evidence="2" id="KW-0732">Signal</keyword>
<reference evidence="3 4" key="1">
    <citation type="submission" date="2015-03" db="EMBL/GenBank/DDBJ databases">
        <title>Genomics and transcriptomics of the oil-accumulating basidiomycete yeast T. oleaginosus allow insights into substrate utilization and the diverse evolutionary trajectories of mating systems in fungi.</title>
        <authorList>
            <consortium name="DOE Joint Genome Institute"/>
            <person name="Kourist R."/>
            <person name="Kracht O."/>
            <person name="Bracharz F."/>
            <person name="Lipzen A."/>
            <person name="Nolan M."/>
            <person name="Ohm R."/>
            <person name="Grigoriev I."/>
            <person name="Sun S."/>
            <person name="Heitman J."/>
            <person name="Bruck T."/>
            <person name="Nowrousian M."/>
        </authorList>
    </citation>
    <scope>NUCLEOTIDE SEQUENCE [LARGE SCALE GENOMIC DNA]</scope>
    <source>
        <strain evidence="3 4">IBC0246</strain>
    </source>
</reference>
<keyword evidence="4" id="KW-1185">Reference proteome</keyword>
<feature type="signal peptide" evidence="2">
    <location>
        <begin position="1"/>
        <end position="18"/>
    </location>
</feature>
<dbReference type="AlphaFoldDB" id="A0A0J0XK07"/>
<dbReference type="GeneID" id="28987369"/>
<organism evidence="3 4">
    <name type="scientific">Cutaneotrichosporon oleaginosum</name>
    <dbReference type="NCBI Taxonomy" id="879819"/>
    <lineage>
        <taxon>Eukaryota</taxon>
        <taxon>Fungi</taxon>
        <taxon>Dikarya</taxon>
        <taxon>Basidiomycota</taxon>
        <taxon>Agaricomycotina</taxon>
        <taxon>Tremellomycetes</taxon>
        <taxon>Trichosporonales</taxon>
        <taxon>Trichosporonaceae</taxon>
        <taxon>Cutaneotrichosporon</taxon>
    </lineage>
</organism>
<accession>A0A0J0XK07</accession>
<feature type="chain" id="PRO_5005246031" evidence="2">
    <location>
        <begin position="19"/>
        <end position="176"/>
    </location>
</feature>
<evidence type="ECO:0000313" key="3">
    <source>
        <dbReference type="EMBL" id="KLT41405.1"/>
    </source>
</evidence>
<evidence type="ECO:0000313" key="4">
    <source>
        <dbReference type="Proteomes" id="UP000053611"/>
    </source>
</evidence>
<dbReference type="EMBL" id="KQ087219">
    <property type="protein sequence ID" value="KLT41405.1"/>
    <property type="molecule type" value="Genomic_DNA"/>
</dbReference>
<feature type="region of interest" description="Disordered" evidence="1">
    <location>
        <begin position="22"/>
        <end position="56"/>
    </location>
</feature>
<proteinExistence type="predicted"/>
<evidence type="ECO:0000256" key="1">
    <source>
        <dbReference type="SAM" id="MobiDB-lite"/>
    </source>
</evidence>
<name>A0A0J0XK07_9TREE</name>
<protein>
    <submittedName>
        <fullName evidence="3">Uncharacterized protein</fullName>
    </submittedName>
</protein>